<dbReference type="SMART" id="SM00409">
    <property type="entry name" value="IG"/>
    <property type="match status" value="1"/>
</dbReference>
<keyword evidence="1" id="KW-0732">Signal</keyword>
<dbReference type="GO" id="GO:0016020">
    <property type="term" value="C:membrane"/>
    <property type="evidence" value="ECO:0007669"/>
    <property type="project" value="UniProtKB-SubCell"/>
</dbReference>
<dbReference type="PROSITE" id="PS50835">
    <property type="entry name" value="IG_LIKE"/>
    <property type="match status" value="1"/>
</dbReference>
<reference evidence="3" key="2">
    <citation type="submission" date="2025-09" db="UniProtKB">
        <authorList>
            <consortium name="Ensembl"/>
        </authorList>
    </citation>
    <scope>IDENTIFICATION</scope>
</reference>
<dbReference type="Pfam" id="PF07686">
    <property type="entry name" value="V-set"/>
    <property type="match status" value="1"/>
</dbReference>
<feature type="domain" description="Ig-like" evidence="2">
    <location>
        <begin position="4"/>
        <end position="110"/>
    </location>
</feature>
<sequence>LHLPVCVSTALVAMAAELIQDQLSLTRRVGDTVSFSCGGTQQCDQPYVFWYQKKETETFSLILNINRNTGSVNSGYNHPQKDDFTAVNNQNSWELEIENVKLSHSASYYCSCWKDDPHSEK</sequence>
<evidence type="ECO:0000259" key="2">
    <source>
        <dbReference type="PROSITE" id="PS50835"/>
    </source>
</evidence>
<evidence type="ECO:0000313" key="3">
    <source>
        <dbReference type="Ensembl" id="ENSSLDP00000012763.1"/>
    </source>
</evidence>
<accession>A0A3B4XLI1</accession>
<reference evidence="3" key="1">
    <citation type="submission" date="2025-08" db="UniProtKB">
        <authorList>
            <consortium name="Ensembl"/>
        </authorList>
    </citation>
    <scope>IDENTIFICATION</scope>
</reference>
<proteinExistence type="predicted"/>
<dbReference type="Gene3D" id="2.60.40.10">
    <property type="entry name" value="Immunoglobulins"/>
    <property type="match status" value="1"/>
</dbReference>
<dbReference type="InterPro" id="IPR007110">
    <property type="entry name" value="Ig-like_dom"/>
</dbReference>
<name>A0A3B4XLI1_SERLL</name>
<dbReference type="Proteomes" id="UP000261360">
    <property type="component" value="Unplaced"/>
</dbReference>
<dbReference type="InterPro" id="IPR036179">
    <property type="entry name" value="Ig-like_dom_sf"/>
</dbReference>
<dbReference type="Ensembl" id="ENSSLDT00000013230.1">
    <property type="protein sequence ID" value="ENSSLDP00000012763.1"/>
    <property type="gene ID" value="ENSSLDG00000010160.1"/>
</dbReference>
<dbReference type="SUPFAM" id="SSF48726">
    <property type="entry name" value="Immunoglobulin"/>
    <property type="match status" value="1"/>
</dbReference>
<feature type="signal peptide" evidence="1">
    <location>
        <begin position="1"/>
        <end position="15"/>
    </location>
</feature>
<evidence type="ECO:0000256" key="1">
    <source>
        <dbReference type="SAM" id="SignalP"/>
    </source>
</evidence>
<keyword evidence="4" id="KW-1185">Reference proteome</keyword>
<feature type="chain" id="PRO_5017328711" description="Ig-like domain-containing protein" evidence="1">
    <location>
        <begin position="16"/>
        <end position="121"/>
    </location>
</feature>
<dbReference type="GeneTree" id="ENSGT00670000098480"/>
<dbReference type="AlphaFoldDB" id="A0A3B4XLI1"/>
<protein>
    <recommendedName>
        <fullName evidence="2">Ig-like domain-containing protein</fullName>
    </recommendedName>
</protein>
<dbReference type="InterPro" id="IPR003599">
    <property type="entry name" value="Ig_sub"/>
</dbReference>
<organism evidence="3 4">
    <name type="scientific">Seriola lalandi dorsalis</name>
    <dbReference type="NCBI Taxonomy" id="1841481"/>
    <lineage>
        <taxon>Eukaryota</taxon>
        <taxon>Metazoa</taxon>
        <taxon>Chordata</taxon>
        <taxon>Craniata</taxon>
        <taxon>Vertebrata</taxon>
        <taxon>Euteleostomi</taxon>
        <taxon>Actinopterygii</taxon>
        <taxon>Neopterygii</taxon>
        <taxon>Teleostei</taxon>
        <taxon>Neoteleostei</taxon>
        <taxon>Acanthomorphata</taxon>
        <taxon>Carangaria</taxon>
        <taxon>Carangiformes</taxon>
        <taxon>Carangidae</taxon>
        <taxon>Seriola</taxon>
    </lineage>
</organism>
<evidence type="ECO:0000313" key="4">
    <source>
        <dbReference type="Proteomes" id="UP000261360"/>
    </source>
</evidence>
<dbReference type="InterPro" id="IPR013783">
    <property type="entry name" value="Ig-like_fold"/>
</dbReference>
<dbReference type="InterPro" id="IPR013106">
    <property type="entry name" value="Ig_V-set"/>
</dbReference>